<evidence type="ECO:0000313" key="1">
    <source>
        <dbReference type="EMBL" id="OKH38343.1"/>
    </source>
</evidence>
<dbReference type="AlphaFoldDB" id="A0A1U7IM25"/>
<proteinExistence type="predicted"/>
<dbReference type="InterPro" id="IPR036390">
    <property type="entry name" value="WH_DNA-bd_sf"/>
</dbReference>
<evidence type="ECO:0008006" key="3">
    <source>
        <dbReference type="Google" id="ProtNLM"/>
    </source>
</evidence>
<dbReference type="SUPFAM" id="SSF46785">
    <property type="entry name" value="Winged helix' DNA-binding domain"/>
    <property type="match status" value="1"/>
</dbReference>
<sequence>MDEPIVLDPVLLSARDMGLLYPLSEKIGCLRPEVNSANFILWVLWQWGDDWMSTEQVAHLAKKHPNICYSFLERLYDLGLLHRHQSEDWNLMEWKLKVESILVTGKKIPFLDFVQNHQ</sequence>
<dbReference type="STRING" id="454136.NIES2119_09915"/>
<protein>
    <recommendedName>
        <fullName evidence="3">MarR family transcriptional regulator</fullName>
    </recommendedName>
</protein>
<accession>A0A1U7IM25</accession>
<comment type="caution">
    <text evidence="1">The sequence shown here is derived from an EMBL/GenBank/DDBJ whole genome shotgun (WGS) entry which is preliminary data.</text>
</comment>
<dbReference type="RefSeq" id="WP_073593310.1">
    <property type="nucleotide sequence ID" value="NZ_MRCE01000008.1"/>
</dbReference>
<gene>
    <name evidence="1" type="ORF">NIES2119_09915</name>
</gene>
<organism evidence="1 2">
    <name type="scientific">[Phormidium ambiguum] IAM M-71</name>
    <dbReference type="NCBI Taxonomy" id="454136"/>
    <lineage>
        <taxon>Bacteria</taxon>
        <taxon>Bacillati</taxon>
        <taxon>Cyanobacteriota</taxon>
        <taxon>Cyanophyceae</taxon>
        <taxon>Oscillatoriophycideae</taxon>
        <taxon>Aerosakkonematales</taxon>
        <taxon>Aerosakkonemataceae</taxon>
        <taxon>Floridanema</taxon>
    </lineage>
</organism>
<evidence type="ECO:0000313" key="2">
    <source>
        <dbReference type="Proteomes" id="UP000185860"/>
    </source>
</evidence>
<reference evidence="1 2" key="1">
    <citation type="submission" date="2016-11" db="EMBL/GenBank/DDBJ databases">
        <title>Draft Genome Sequences of Nine Cyanobacterial Strains from Diverse Habitats.</title>
        <authorList>
            <person name="Zhu T."/>
            <person name="Hou S."/>
            <person name="Lu X."/>
            <person name="Hess W.R."/>
        </authorList>
    </citation>
    <scope>NUCLEOTIDE SEQUENCE [LARGE SCALE GENOMIC DNA]</scope>
    <source>
        <strain evidence="1 2">IAM M-71</strain>
    </source>
</reference>
<name>A0A1U7IM25_9CYAN</name>
<dbReference type="Proteomes" id="UP000185860">
    <property type="component" value="Unassembled WGS sequence"/>
</dbReference>
<dbReference type="EMBL" id="MRCE01000008">
    <property type="protein sequence ID" value="OKH38343.1"/>
    <property type="molecule type" value="Genomic_DNA"/>
</dbReference>